<dbReference type="InterPro" id="IPR027417">
    <property type="entry name" value="P-loop_NTPase"/>
</dbReference>
<evidence type="ECO:0000256" key="6">
    <source>
        <dbReference type="ARBA" id="ARBA00023136"/>
    </source>
</evidence>
<gene>
    <name evidence="11" type="ORF">TSUD_278950</name>
</gene>
<dbReference type="GO" id="GO:0016020">
    <property type="term" value="C:membrane"/>
    <property type="evidence" value="ECO:0007669"/>
    <property type="project" value="InterPro"/>
</dbReference>
<dbReference type="Gene3D" id="3.40.50.300">
    <property type="entry name" value="P-loop containing nucleotide triphosphate hydrolases"/>
    <property type="match status" value="1"/>
</dbReference>
<dbReference type="InterPro" id="IPR003439">
    <property type="entry name" value="ABC_transporter-like_ATP-bd"/>
</dbReference>
<feature type="transmembrane region" description="Helical" evidence="8">
    <location>
        <begin position="144"/>
        <end position="166"/>
    </location>
</feature>
<dbReference type="CDD" id="cd18578">
    <property type="entry name" value="ABC_6TM_Pgp_ABCB1_D2_like"/>
    <property type="match status" value="1"/>
</dbReference>
<dbReference type="EMBL" id="DF973654">
    <property type="protein sequence ID" value="GAU37108.1"/>
    <property type="molecule type" value="Genomic_DNA"/>
</dbReference>
<dbReference type="InterPro" id="IPR036640">
    <property type="entry name" value="ABC1_TM_sf"/>
</dbReference>
<dbReference type="AlphaFoldDB" id="A0A2Z6MX28"/>
<keyword evidence="12" id="KW-1185">Reference proteome</keyword>
<evidence type="ECO:0000256" key="8">
    <source>
        <dbReference type="SAM" id="Phobius"/>
    </source>
</evidence>
<keyword evidence="5 8" id="KW-1133">Transmembrane helix</keyword>
<evidence type="ECO:0000256" key="3">
    <source>
        <dbReference type="ARBA" id="ARBA00022692"/>
    </source>
</evidence>
<name>A0A2Z6MX28_TRISU</name>
<comment type="similarity">
    <text evidence="1">Belongs to the ABC transporter superfamily. ABCB family. Multidrug resistance exporter (TC 3.A.1.201) subfamily.</text>
</comment>
<feature type="domain" description="ABC transporter" evidence="9">
    <location>
        <begin position="131"/>
        <end position="388"/>
    </location>
</feature>
<evidence type="ECO:0008006" key="13">
    <source>
        <dbReference type="Google" id="ProtNLM"/>
    </source>
</evidence>
<evidence type="ECO:0000313" key="11">
    <source>
        <dbReference type="EMBL" id="GAU37108.1"/>
    </source>
</evidence>
<dbReference type="GO" id="GO:0140359">
    <property type="term" value="F:ABC-type transporter activity"/>
    <property type="evidence" value="ECO:0007669"/>
    <property type="project" value="InterPro"/>
</dbReference>
<dbReference type="PANTHER" id="PTHR45136">
    <property type="entry name" value="ABC TRANSPORTER DOMAIN-CONTAINING PROTEIN"/>
    <property type="match status" value="1"/>
</dbReference>
<reference evidence="12" key="1">
    <citation type="journal article" date="2017" name="Front. Plant Sci.">
        <title>Climate Clever Clovers: New Paradigm to Reduce the Environmental Footprint of Ruminants by Breeding Low Methanogenic Forages Utilizing Haplotype Variation.</title>
        <authorList>
            <person name="Kaur P."/>
            <person name="Appels R."/>
            <person name="Bayer P.E."/>
            <person name="Keeble-Gagnere G."/>
            <person name="Wang J."/>
            <person name="Hirakawa H."/>
            <person name="Shirasawa K."/>
            <person name="Vercoe P."/>
            <person name="Stefanova K."/>
            <person name="Durmic Z."/>
            <person name="Nichols P."/>
            <person name="Revell C."/>
            <person name="Isobe S.N."/>
            <person name="Edwards D."/>
            <person name="Erskine W."/>
        </authorList>
    </citation>
    <scope>NUCLEOTIDE SEQUENCE [LARGE SCALE GENOMIC DNA]</scope>
    <source>
        <strain evidence="12">cv. Daliak</strain>
    </source>
</reference>
<evidence type="ECO:0000256" key="4">
    <source>
        <dbReference type="ARBA" id="ARBA00022737"/>
    </source>
</evidence>
<dbReference type="PROSITE" id="PS50893">
    <property type="entry name" value="ABC_TRANSPORTER_2"/>
    <property type="match status" value="1"/>
</dbReference>
<evidence type="ECO:0000256" key="1">
    <source>
        <dbReference type="ARBA" id="ARBA00007577"/>
    </source>
</evidence>
<keyword evidence="2" id="KW-0813">Transport</keyword>
<dbReference type="PROSITE" id="PS50929">
    <property type="entry name" value="ABC_TM1F"/>
    <property type="match status" value="1"/>
</dbReference>
<accession>A0A2Z6MX28</accession>
<evidence type="ECO:0000259" key="9">
    <source>
        <dbReference type="PROSITE" id="PS50893"/>
    </source>
</evidence>
<dbReference type="GO" id="GO:0005524">
    <property type="term" value="F:ATP binding"/>
    <property type="evidence" value="ECO:0007669"/>
    <property type="project" value="InterPro"/>
</dbReference>
<evidence type="ECO:0000256" key="7">
    <source>
        <dbReference type="ARBA" id="ARBA00023180"/>
    </source>
</evidence>
<proteinExistence type="inferred from homology"/>
<dbReference type="InterPro" id="IPR011527">
    <property type="entry name" value="ABC1_TM_dom"/>
</dbReference>
<organism evidence="11 12">
    <name type="scientific">Trifolium subterraneum</name>
    <name type="common">Subterranean clover</name>
    <dbReference type="NCBI Taxonomy" id="3900"/>
    <lineage>
        <taxon>Eukaryota</taxon>
        <taxon>Viridiplantae</taxon>
        <taxon>Streptophyta</taxon>
        <taxon>Embryophyta</taxon>
        <taxon>Tracheophyta</taxon>
        <taxon>Spermatophyta</taxon>
        <taxon>Magnoliopsida</taxon>
        <taxon>eudicotyledons</taxon>
        <taxon>Gunneridae</taxon>
        <taxon>Pentapetalae</taxon>
        <taxon>rosids</taxon>
        <taxon>fabids</taxon>
        <taxon>Fabales</taxon>
        <taxon>Fabaceae</taxon>
        <taxon>Papilionoideae</taxon>
        <taxon>50 kb inversion clade</taxon>
        <taxon>NPAAA clade</taxon>
        <taxon>Hologalegina</taxon>
        <taxon>IRL clade</taxon>
        <taxon>Trifolieae</taxon>
        <taxon>Trifolium</taxon>
    </lineage>
</organism>
<dbReference type="OrthoDB" id="6500128at2759"/>
<feature type="transmembrane region" description="Helical" evidence="8">
    <location>
        <begin position="62"/>
        <end position="85"/>
    </location>
</feature>
<dbReference type="SUPFAM" id="SSF90123">
    <property type="entry name" value="ABC transporter transmembrane region"/>
    <property type="match status" value="1"/>
</dbReference>
<dbReference type="Gene3D" id="1.20.1560.10">
    <property type="entry name" value="ABC transporter type 1, transmembrane domain"/>
    <property type="match status" value="1"/>
</dbReference>
<feature type="transmembrane region" description="Helical" evidence="8">
    <location>
        <begin position="97"/>
        <end position="123"/>
    </location>
</feature>
<dbReference type="Proteomes" id="UP000242715">
    <property type="component" value="Unassembled WGS sequence"/>
</dbReference>
<dbReference type="Pfam" id="PF00664">
    <property type="entry name" value="ABC_membrane"/>
    <property type="match status" value="2"/>
</dbReference>
<dbReference type="SUPFAM" id="SSF52540">
    <property type="entry name" value="P-loop containing nucleoside triphosphate hydrolases"/>
    <property type="match status" value="1"/>
</dbReference>
<evidence type="ECO:0000313" key="12">
    <source>
        <dbReference type="Proteomes" id="UP000242715"/>
    </source>
</evidence>
<evidence type="ECO:0000256" key="2">
    <source>
        <dbReference type="ARBA" id="ARBA00022448"/>
    </source>
</evidence>
<dbReference type="GO" id="GO:0016887">
    <property type="term" value="F:ATP hydrolysis activity"/>
    <property type="evidence" value="ECO:0007669"/>
    <property type="project" value="InterPro"/>
</dbReference>
<evidence type="ECO:0000259" key="10">
    <source>
        <dbReference type="PROSITE" id="PS50929"/>
    </source>
</evidence>
<evidence type="ECO:0000256" key="5">
    <source>
        <dbReference type="ARBA" id="ARBA00022989"/>
    </source>
</evidence>
<keyword evidence="3 8" id="KW-0812">Transmembrane</keyword>
<sequence length="394" mass="43424">MTRGDDIVNYNSGGDDIVNNVVIDDHNNNGNKNKNVEVPSFRRLLAMNLPEWKQACLGCLNALLFGAIQPVYAFAMGSVISVYFLEDHDEIKKQIRIYVFSFLGLAVSSMVFNILQHYSFAYMGEYLTKRVRERMFSKILTFEVRSLVGDRLALVVQTISAVVIAFTMGLVIAWRLAIVMIAVQPIIICCFYTRRVLLKNMSKKAIKAQDECSKIAAEAVSNLRTINAFSSQDRILKILEKAQQGPSHESIRQSWYAGRVIADAGSMTNDLAKGSDAVGSVFAILDRGVQLSGGQKQRIAIARAILKNPKVLLLDEATSALDSQSEKLVQDALERVMVGRTSVVVAHRLSTIQNCDLIAVLDKGSIVEKGTHSSLLSKGPSGAYYSLVEAIKKN</sequence>
<dbReference type="PROSITE" id="PS00211">
    <property type="entry name" value="ABC_TRANSPORTER_1"/>
    <property type="match status" value="1"/>
</dbReference>
<dbReference type="PANTHER" id="PTHR45136:SF2">
    <property type="entry name" value="ABC TRANSPORTER DOMAIN-CONTAINING PROTEIN"/>
    <property type="match status" value="1"/>
</dbReference>
<keyword evidence="6 8" id="KW-0472">Membrane</keyword>
<protein>
    <recommendedName>
        <fullName evidence="13">ABC transmembrane type-1 domain-containing protein</fullName>
    </recommendedName>
</protein>
<feature type="transmembrane region" description="Helical" evidence="8">
    <location>
        <begin position="172"/>
        <end position="193"/>
    </location>
</feature>
<dbReference type="InterPro" id="IPR017871">
    <property type="entry name" value="ABC_transporter-like_CS"/>
</dbReference>
<keyword evidence="4" id="KW-0677">Repeat</keyword>
<keyword evidence="7" id="KW-0325">Glycoprotein</keyword>
<feature type="domain" description="ABC transmembrane type-1" evidence="10">
    <location>
        <begin position="62"/>
        <end position="262"/>
    </location>
</feature>